<proteinExistence type="predicted"/>
<organism evidence="1 2">
    <name type="scientific">Ganoderma sinense ZZ0214-1</name>
    <dbReference type="NCBI Taxonomy" id="1077348"/>
    <lineage>
        <taxon>Eukaryota</taxon>
        <taxon>Fungi</taxon>
        <taxon>Dikarya</taxon>
        <taxon>Basidiomycota</taxon>
        <taxon>Agaricomycotina</taxon>
        <taxon>Agaricomycetes</taxon>
        <taxon>Polyporales</taxon>
        <taxon>Polyporaceae</taxon>
        <taxon>Ganoderma</taxon>
    </lineage>
</organism>
<dbReference type="Proteomes" id="UP000230002">
    <property type="component" value="Unassembled WGS sequence"/>
</dbReference>
<keyword evidence="2" id="KW-1185">Reference proteome</keyword>
<evidence type="ECO:0000313" key="1">
    <source>
        <dbReference type="EMBL" id="PIL22467.1"/>
    </source>
</evidence>
<sequence>MRDEELWVVAAEKVGEGVEREEVERGGDDDADVRLAGEVEDVEWMHVRVGEVVDERGFHRALDELIMSLEGVGPGLEEMADGLAAEVCDEIFGGEAEDACNIVKVLDSLVLKCPVRIPQTLHVDGVTDRST</sequence>
<comment type="caution">
    <text evidence="1">The sequence shown here is derived from an EMBL/GenBank/DDBJ whole genome shotgun (WGS) entry which is preliminary data.</text>
</comment>
<dbReference type="AlphaFoldDB" id="A0A2G8RLS4"/>
<accession>A0A2G8RLS4</accession>
<dbReference type="EMBL" id="AYKW01000069">
    <property type="protein sequence ID" value="PIL22467.1"/>
    <property type="molecule type" value="Genomic_DNA"/>
</dbReference>
<name>A0A2G8RLS4_9APHY</name>
<reference evidence="1 2" key="1">
    <citation type="journal article" date="2015" name="Sci. Rep.">
        <title>Chromosome-level genome map provides insights into diverse defense mechanisms in the medicinal fungus Ganoderma sinense.</title>
        <authorList>
            <person name="Zhu Y."/>
            <person name="Xu J."/>
            <person name="Sun C."/>
            <person name="Zhou S."/>
            <person name="Xu H."/>
            <person name="Nelson D.R."/>
            <person name="Qian J."/>
            <person name="Song J."/>
            <person name="Luo H."/>
            <person name="Xiang L."/>
            <person name="Li Y."/>
            <person name="Xu Z."/>
            <person name="Ji A."/>
            <person name="Wang L."/>
            <person name="Lu S."/>
            <person name="Hayward A."/>
            <person name="Sun W."/>
            <person name="Li X."/>
            <person name="Schwartz D.C."/>
            <person name="Wang Y."/>
            <person name="Chen S."/>
        </authorList>
    </citation>
    <scope>NUCLEOTIDE SEQUENCE [LARGE SCALE GENOMIC DNA]</scope>
    <source>
        <strain evidence="1 2">ZZ0214-1</strain>
    </source>
</reference>
<evidence type="ECO:0000313" key="2">
    <source>
        <dbReference type="Proteomes" id="UP000230002"/>
    </source>
</evidence>
<protein>
    <submittedName>
        <fullName evidence="1">Uncharacterized protein</fullName>
    </submittedName>
</protein>
<gene>
    <name evidence="1" type="ORF">GSI_15155</name>
</gene>